<dbReference type="InterPro" id="IPR025857">
    <property type="entry name" value="MacB_PCD"/>
</dbReference>
<feature type="domain" description="MacB-like periplasmic core" evidence="9">
    <location>
        <begin position="21"/>
        <end position="246"/>
    </location>
</feature>
<keyword evidence="3 7" id="KW-0812">Transmembrane</keyword>
<dbReference type="EMBL" id="MKVH01000009">
    <property type="protein sequence ID" value="OJX59738.1"/>
    <property type="molecule type" value="Genomic_DNA"/>
</dbReference>
<evidence type="ECO:0008006" key="12">
    <source>
        <dbReference type="Google" id="ProtNLM"/>
    </source>
</evidence>
<protein>
    <recommendedName>
        <fullName evidence="12">ABC transporter</fullName>
    </recommendedName>
</protein>
<evidence type="ECO:0000256" key="1">
    <source>
        <dbReference type="ARBA" id="ARBA00004651"/>
    </source>
</evidence>
<evidence type="ECO:0000313" key="11">
    <source>
        <dbReference type="Proteomes" id="UP000184233"/>
    </source>
</evidence>
<keyword evidence="5 7" id="KW-0472">Membrane</keyword>
<dbReference type="Proteomes" id="UP000184233">
    <property type="component" value="Unassembled WGS sequence"/>
</dbReference>
<evidence type="ECO:0000259" key="9">
    <source>
        <dbReference type="Pfam" id="PF12704"/>
    </source>
</evidence>
<proteinExistence type="inferred from homology"/>
<sequence length="415" mass="45038">MHLTESIAVAFDAVRSQKLRSGLTLLSVAIGVFGIIFSTSVTSMLQEGVTGQLADLGENSFLIQRTPSIQFGNSWRKYLRRKNITYQQAKDFKERMTLTNMVAISNTAPGYTIKSGLQSTDPDVSLIGVDDMYFVVNPVDISDGRVFGVQDVDLSQNSAIIGNDIVVKLFPDGRAVGRTITIKNQSFTVVGVLKTKGGMLGQSQDNRVLIPISVFVKYYTWEWDASVDISVKAYDKEALPATVDEAIGVMRVLRGVKPHEENNFELDTNEAMSAQFAGFSTAILAVAWISGLGALFAAGIGIMNMMLVSVKERTREIGVRKALGARRKWIVRQFLVEAVVLCQFGGLAGVVGGIGCAWLLTLLFSLSGMEGMPFSMPWGATIFSVVACTVIGITFGLYPAARAASLDPIEALRYE</sequence>
<dbReference type="GO" id="GO:0005886">
    <property type="term" value="C:plasma membrane"/>
    <property type="evidence" value="ECO:0007669"/>
    <property type="project" value="UniProtKB-SubCell"/>
</dbReference>
<dbReference type="Pfam" id="PF12704">
    <property type="entry name" value="MacB_PCD"/>
    <property type="match status" value="1"/>
</dbReference>
<organism evidence="10 11">
    <name type="scientific">Candidatus Kapaibacterium thiocyanatum</name>
    <dbReference type="NCBI Taxonomy" id="1895771"/>
    <lineage>
        <taxon>Bacteria</taxon>
        <taxon>Pseudomonadati</taxon>
        <taxon>Candidatus Kapaibacteriota</taxon>
        <taxon>Candidatus Kapaibacteriia</taxon>
        <taxon>Candidatus Kapaibacteriales</taxon>
        <taxon>Candidatus Kapaibacteriaceae</taxon>
        <taxon>Candidatus Kapaibacterium</taxon>
    </lineage>
</organism>
<comment type="similarity">
    <text evidence="6">Belongs to the ABC-4 integral membrane protein family.</text>
</comment>
<evidence type="ECO:0000256" key="5">
    <source>
        <dbReference type="ARBA" id="ARBA00023136"/>
    </source>
</evidence>
<feature type="domain" description="ABC3 transporter permease C-terminal" evidence="8">
    <location>
        <begin position="291"/>
        <end position="408"/>
    </location>
</feature>
<accession>A0A1M3L342</accession>
<evidence type="ECO:0000256" key="4">
    <source>
        <dbReference type="ARBA" id="ARBA00022989"/>
    </source>
</evidence>
<dbReference type="InterPro" id="IPR003838">
    <property type="entry name" value="ABC3_permease_C"/>
</dbReference>
<dbReference type="InterPro" id="IPR050250">
    <property type="entry name" value="Macrolide_Exporter_MacB"/>
</dbReference>
<keyword evidence="4 7" id="KW-1133">Transmembrane helix</keyword>
<dbReference type="PANTHER" id="PTHR30572:SF4">
    <property type="entry name" value="ABC TRANSPORTER PERMEASE YTRF"/>
    <property type="match status" value="1"/>
</dbReference>
<keyword evidence="2" id="KW-1003">Cell membrane</keyword>
<name>A0A1M3L342_9BACT</name>
<comment type="subcellular location">
    <subcellularLocation>
        <location evidence="1">Cell membrane</location>
        <topology evidence="1">Multi-pass membrane protein</topology>
    </subcellularLocation>
</comment>
<dbReference type="AlphaFoldDB" id="A0A1M3L342"/>
<feature type="transmembrane region" description="Helical" evidence="7">
    <location>
        <begin position="23"/>
        <end position="45"/>
    </location>
</feature>
<comment type="caution">
    <text evidence="10">The sequence shown here is derived from an EMBL/GenBank/DDBJ whole genome shotgun (WGS) entry which is preliminary data.</text>
</comment>
<reference evidence="10 11" key="1">
    <citation type="submission" date="2016-09" db="EMBL/GenBank/DDBJ databases">
        <title>Genome-resolved meta-omics ties microbial dynamics to process performance in biotechnology for thiocyanate degradation.</title>
        <authorList>
            <person name="Kantor R.S."/>
            <person name="Huddy R.J."/>
            <person name="Iyer R."/>
            <person name="Thomas B.C."/>
            <person name="Brown C.T."/>
            <person name="Anantharaman K."/>
            <person name="Tringe S."/>
            <person name="Hettich R.L."/>
            <person name="Harrison S.T."/>
            <person name="Banfield J.F."/>
        </authorList>
    </citation>
    <scope>NUCLEOTIDE SEQUENCE [LARGE SCALE GENOMIC DNA]</scope>
    <source>
        <strain evidence="10">59-99</strain>
    </source>
</reference>
<evidence type="ECO:0000256" key="2">
    <source>
        <dbReference type="ARBA" id="ARBA00022475"/>
    </source>
</evidence>
<evidence type="ECO:0000256" key="6">
    <source>
        <dbReference type="ARBA" id="ARBA00038076"/>
    </source>
</evidence>
<evidence type="ECO:0000256" key="7">
    <source>
        <dbReference type="SAM" id="Phobius"/>
    </source>
</evidence>
<evidence type="ECO:0000256" key="3">
    <source>
        <dbReference type="ARBA" id="ARBA00022692"/>
    </source>
</evidence>
<dbReference type="GO" id="GO:0022857">
    <property type="term" value="F:transmembrane transporter activity"/>
    <property type="evidence" value="ECO:0007669"/>
    <property type="project" value="TreeGrafter"/>
</dbReference>
<gene>
    <name evidence="10" type="ORF">BGO89_05865</name>
</gene>
<dbReference type="Pfam" id="PF02687">
    <property type="entry name" value="FtsX"/>
    <property type="match status" value="1"/>
</dbReference>
<feature type="transmembrane region" description="Helical" evidence="7">
    <location>
        <begin position="282"/>
        <end position="308"/>
    </location>
</feature>
<dbReference type="PANTHER" id="PTHR30572">
    <property type="entry name" value="MEMBRANE COMPONENT OF TRANSPORTER-RELATED"/>
    <property type="match status" value="1"/>
</dbReference>
<dbReference type="STRING" id="1895771.BGO89_05865"/>
<feature type="transmembrane region" description="Helical" evidence="7">
    <location>
        <begin position="380"/>
        <end position="398"/>
    </location>
</feature>
<evidence type="ECO:0000313" key="10">
    <source>
        <dbReference type="EMBL" id="OJX59738.1"/>
    </source>
</evidence>
<evidence type="ECO:0000259" key="8">
    <source>
        <dbReference type="Pfam" id="PF02687"/>
    </source>
</evidence>
<feature type="transmembrane region" description="Helical" evidence="7">
    <location>
        <begin position="329"/>
        <end position="360"/>
    </location>
</feature>